<dbReference type="GO" id="GO:0046872">
    <property type="term" value="F:metal ion binding"/>
    <property type="evidence" value="ECO:0007669"/>
    <property type="project" value="UniProtKB-UniRule"/>
</dbReference>
<dbReference type="PROSITE" id="PS51385">
    <property type="entry name" value="YJEF_N"/>
    <property type="match status" value="1"/>
</dbReference>
<dbReference type="Pfam" id="PF03853">
    <property type="entry name" value="YjeF_N"/>
    <property type="match status" value="2"/>
</dbReference>
<dbReference type="InterPro" id="IPR004443">
    <property type="entry name" value="YjeF_N_dom"/>
</dbReference>
<evidence type="ECO:0000256" key="4">
    <source>
        <dbReference type="ARBA" id="ARBA00009524"/>
    </source>
</evidence>
<evidence type="ECO:0000256" key="12">
    <source>
        <dbReference type="ARBA" id="ARBA00023239"/>
    </source>
</evidence>
<evidence type="ECO:0000256" key="1">
    <source>
        <dbReference type="ARBA" id="ARBA00000013"/>
    </source>
</evidence>
<evidence type="ECO:0000256" key="8">
    <source>
        <dbReference type="ARBA" id="ARBA00022857"/>
    </source>
</evidence>
<dbReference type="InterPro" id="IPR000631">
    <property type="entry name" value="CARKD"/>
</dbReference>
<dbReference type="InterPro" id="IPR030677">
    <property type="entry name" value="Nnr"/>
</dbReference>
<evidence type="ECO:0000256" key="13">
    <source>
        <dbReference type="ARBA" id="ARBA00023268"/>
    </source>
</evidence>
<evidence type="ECO:0000313" key="21">
    <source>
        <dbReference type="EMBL" id="CAA9266203.1"/>
    </source>
</evidence>
<comment type="cofactor">
    <cofactor evidence="18">
        <name>K(+)</name>
        <dbReference type="ChEBI" id="CHEBI:29103"/>
    </cofactor>
    <text evidence="18">Binds 1 potassium ion per subunit.</text>
</comment>
<dbReference type="PROSITE" id="PS01050">
    <property type="entry name" value="YJEF_C_2"/>
    <property type="match status" value="1"/>
</dbReference>
<evidence type="ECO:0000256" key="18">
    <source>
        <dbReference type="PIRNR" id="PIRNR017184"/>
    </source>
</evidence>
<dbReference type="EC" id="4.2.1.136" evidence="17"/>
<dbReference type="PANTHER" id="PTHR12592:SF0">
    <property type="entry name" value="ATP-DEPENDENT (S)-NAD(P)H-HYDRATE DEHYDRATASE"/>
    <property type="match status" value="1"/>
</dbReference>
<comment type="catalytic activity">
    <reaction evidence="1 18">
        <text>(6R)-NADHX = (6S)-NADHX</text>
        <dbReference type="Rhea" id="RHEA:32215"/>
        <dbReference type="ChEBI" id="CHEBI:64074"/>
        <dbReference type="ChEBI" id="CHEBI:64075"/>
        <dbReference type="EC" id="5.1.99.6"/>
    </reaction>
</comment>
<keyword evidence="11 18" id="KW-0413">Isomerase</keyword>
<organism evidence="21">
    <name type="scientific">uncultured Acidimicrobiales bacterium</name>
    <dbReference type="NCBI Taxonomy" id="310071"/>
    <lineage>
        <taxon>Bacteria</taxon>
        <taxon>Bacillati</taxon>
        <taxon>Actinomycetota</taxon>
        <taxon>Acidimicrobiia</taxon>
        <taxon>Acidimicrobiales</taxon>
        <taxon>environmental samples</taxon>
    </lineage>
</organism>
<comment type="catalytic activity">
    <reaction evidence="2 18">
        <text>(6R)-NADPHX = (6S)-NADPHX</text>
        <dbReference type="Rhea" id="RHEA:32227"/>
        <dbReference type="ChEBI" id="CHEBI:64076"/>
        <dbReference type="ChEBI" id="CHEBI:64077"/>
        <dbReference type="EC" id="5.1.99.6"/>
    </reaction>
</comment>
<dbReference type="GO" id="GO:0046496">
    <property type="term" value="P:nicotinamide nucleotide metabolic process"/>
    <property type="evidence" value="ECO:0007669"/>
    <property type="project" value="UniProtKB-UniRule"/>
</dbReference>
<comment type="cofactor">
    <cofactor evidence="17">
        <name>Mg(2+)</name>
        <dbReference type="ChEBI" id="CHEBI:18420"/>
    </cofactor>
</comment>
<feature type="binding site" evidence="17">
    <location>
        <position position="277"/>
    </location>
    <ligand>
        <name>(6S)-NADPHX</name>
        <dbReference type="ChEBI" id="CHEBI:64076"/>
    </ligand>
</feature>
<evidence type="ECO:0000256" key="15">
    <source>
        <dbReference type="ARBA" id="ARBA00048238"/>
    </source>
</evidence>
<evidence type="ECO:0000256" key="11">
    <source>
        <dbReference type="ARBA" id="ARBA00023235"/>
    </source>
</evidence>
<dbReference type="CDD" id="cd01171">
    <property type="entry name" value="YXKO-related"/>
    <property type="match status" value="1"/>
</dbReference>
<evidence type="ECO:0000259" key="20">
    <source>
        <dbReference type="PROSITE" id="PS51385"/>
    </source>
</evidence>
<accession>A0A6J4J3R3</accession>
<dbReference type="SUPFAM" id="SSF53613">
    <property type="entry name" value="Ribokinase-like"/>
    <property type="match status" value="1"/>
</dbReference>
<feature type="binding site" evidence="17">
    <location>
        <position position="395"/>
    </location>
    <ligand>
        <name>(6S)-NADPHX</name>
        <dbReference type="ChEBI" id="CHEBI:64076"/>
    </ligand>
</feature>
<evidence type="ECO:0000259" key="19">
    <source>
        <dbReference type="PROSITE" id="PS51383"/>
    </source>
</evidence>
<dbReference type="PANTHER" id="PTHR12592">
    <property type="entry name" value="ATP-DEPENDENT (S)-NAD(P)H-HYDRATE DEHYDRATASE FAMILY MEMBER"/>
    <property type="match status" value="1"/>
</dbReference>
<sequence>MIPVVTPAEMRAIDAAAPEPLDVLIQRAGAAVGRVALRQLGGGYGRRVVVVAGKGNNGADGRVAATWLQRRGVRVRLIEAGEVPPVLPASDLVIDAAYGTGFRGSYDPPDPAGAPVLSVDIPSGLDASAMVASGHAAGAVVADHVVTFAALKPGLLGLEPSQVEVFDIGLDVSSARVHVVEDLDVRSALPARRRDAHKYDAAVLVVAGSPGMTGAAALASTAAMRSGSGYCRLAVPGADLRELPASEVVGVALEAEGWENGALRSVERMSAVAIGPGLGRASSTVRSVRAFVAECPMPLVVDADALFALGDLEAAAGVLRGRRAATVLTPHDGELTRLTGSVPGADRLSVARDTAAATGSTVLLKGPVTVVADPDGDVLVARGGSSRLATAGTGDVLTGVVAAFLAAGLPPRHAAAYAAHVHGAAAQLGWRRGFVAGDLLELVPRWLSR</sequence>
<dbReference type="AlphaFoldDB" id="A0A6J4J3R3"/>
<feature type="binding site" evidence="17">
    <location>
        <position position="394"/>
    </location>
    <ligand>
        <name>AMP</name>
        <dbReference type="ChEBI" id="CHEBI:456215"/>
    </ligand>
</feature>
<gene>
    <name evidence="17" type="primary">nnrD</name>
    <name evidence="21" type="ORF">AVDCRST_MAG50-3156</name>
</gene>
<comment type="catalytic activity">
    <reaction evidence="15 17 18">
        <text>(6S)-NADHX + ADP = AMP + phosphate + NADH + H(+)</text>
        <dbReference type="Rhea" id="RHEA:32223"/>
        <dbReference type="ChEBI" id="CHEBI:15378"/>
        <dbReference type="ChEBI" id="CHEBI:43474"/>
        <dbReference type="ChEBI" id="CHEBI:57945"/>
        <dbReference type="ChEBI" id="CHEBI:64074"/>
        <dbReference type="ChEBI" id="CHEBI:456215"/>
        <dbReference type="ChEBI" id="CHEBI:456216"/>
        <dbReference type="EC" id="4.2.1.136"/>
    </reaction>
</comment>
<dbReference type="Gene3D" id="3.40.50.10260">
    <property type="entry name" value="YjeF N-terminal domain"/>
    <property type="match status" value="2"/>
</dbReference>
<feature type="binding site" evidence="17">
    <location>
        <begin position="365"/>
        <end position="369"/>
    </location>
    <ligand>
        <name>AMP</name>
        <dbReference type="ChEBI" id="CHEBI:456215"/>
    </ligand>
</feature>
<evidence type="ECO:0000256" key="2">
    <source>
        <dbReference type="ARBA" id="ARBA00000909"/>
    </source>
</evidence>
<dbReference type="InterPro" id="IPR036652">
    <property type="entry name" value="YjeF_N_dom_sf"/>
</dbReference>
<feature type="binding site" evidence="17">
    <location>
        <position position="215"/>
    </location>
    <ligand>
        <name>(6S)-NADPHX</name>
        <dbReference type="ChEBI" id="CHEBI:64076"/>
    </ligand>
</feature>
<dbReference type="GO" id="GO:0005524">
    <property type="term" value="F:ATP binding"/>
    <property type="evidence" value="ECO:0007669"/>
    <property type="project" value="UniProtKB-UniRule"/>
</dbReference>
<feature type="domain" description="YjeF C-terminal" evidence="19">
    <location>
        <begin position="181"/>
        <end position="449"/>
    </location>
</feature>
<comment type="catalytic activity">
    <reaction evidence="16 17 18">
        <text>(6S)-NADPHX + ADP = AMP + phosphate + NADPH + H(+)</text>
        <dbReference type="Rhea" id="RHEA:32235"/>
        <dbReference type="ChEBI" id="CHEBI:15378"/>
        <dbReference type="ChEBI" id="CHEBI:43474"/>
        <dbReference type="ChEBI" id="CHEBI:57783"/>
        <dbReference type="ChEBI" id="CHEBI:64076"/>
        <dbReference type="ChEBI" id="CHEBI:456215"/>
        <dbReference type="ChEBI" id="CHEBI:456216"/>
        <dbReference type="EC" id="4.2.1.136"/>
    </reaction>
</comment>
<protein>
    <recommendedName>
        <fullName evidence="17">ADP-dependent (S)-NAD(P)H-hydrate dehydratase</fullName>
        <ecNumber evidence="17">4.2.1.136</ecNumber>
    </recommendedName>
    <alternativeName>
        <fullName evidence="17">ADP-dependent NAD(P)HX dehydratase</fullName>
    </alternativeName>
</protein>
<reference evidence="21" key="1">
    <citation type="submission" date="2020-02" db="EMBL/GenBank/DDBJ databases">
        <authorList>
            <person name="Meier V. D."/>
        </authorList>
    </citation>
    <scope>NUCLEOTIDE SEQUENCE</scope>
    <source>
        <strain evidence="21">AVDCRST_MAG50</strain>
    </source>
</reference>
<comment type="similarity">
    <text evidence="17">Belongs to the NnrD/CARKD family.</text>
</comment>
<feature type="domain" description="YjeF N-terminal" evidence="20">
    <location>
        <begin position="10"/>
        <end position="176"/>
    </location>
</feature>
<evidence type="ECO:0000256" key="7">
    <source>
        <dbReference type="ARBA" id="ARBA00022840"/>
    </source>
</evidence>
<dbReference type="InterPro" id="IPR029056">
    <property type="entry name" value="Ribokinase-like"/>
</dbReference>
<evidence type="ECO:0000256" key="17">
    <source>
        <dbReference type="HAMAP-Rule" id="MF_01965"/>
    </source>
</evidence>
<evidence type="ECO:0000256" key="16">
    <source>
        <dbReference type="ARBA" id="ARBA00049209"/>
    </source>
</evidence>
<dbReference type="SUPFAM" id="SSF64153">
    <property type="entry name" value="YjeF N-terminal domain-like"/>
    <property type="match status" value="1"/>
</dbReference>
<comment type="function">
    <text evidence="17">Catalyzes the dehydration of the S-form of NAD(P)HX at the expense of ADP, which is converted to AMP. Together with NAD(P)HX epimerase, which catalyzes the epimerization of the S- and R-forms, the enzyme allows the repair of both epimers of NAD(P)HX, a damaged form of NAD(P)H that is a result of enzymatic or heat-dependent hydration.</text>
</comment>
<dbReference type="Pfam" id="PF01256">
    <property type="entry name" value="Carb_kinase"/>
    <property type="match status" value="1"/>
</dbReference>
<keyword evidence="8 17" id="KW-0521">NADP</keyword>
<dbReference type="PIRSF" id="PIRSF017184">
    <property type="entry name" value="Nnr"/>
    <property type="match status" value="1"/>
</dbReference>
<keyword evidence="5 18" id="KW-0479">Metal-binding</keyword>
<evidence type="ECO:0000256" key="5">
    <source>
        <dbReference type="ARBA" id="ARBA00022723"/>
    </source>
</evidence>
<dbReference type="PROSITE" id="PS51383">
    <property type="entry name" value="YJEF_C_3"/>
    <property type="match status" value="1"/>
</dbReference>
<evidence type="ECO:0000256" key="9">
    <source>
        <dbReference type="ARBA" id="ARBA00022958"/>
    </source>
</evidence>
<dbReference type="GO" id="GO:0110051">
    <property type="term" value="P:metabolite repair"/>
    <property type="evidence" value="ECO:0007669"/>
    <property type="project" value="TreeGrafter"/>
</dbReference>
<comment type="similarity">
    <text evidence="3 18">In the N-terminal section; belongs to the NnrE/AIBP family.</text>
</comment>
<dbReference type="InterPro" id="IPR017953">
    <property type="entry name" value="Carbohydrate_kinase_pred_CS"/>
</dbReference>
<proteinExistence type="inferred from homology"/>
<evidence type="ECO:0000256" key="6">
    <source>
        <dbReference type="ARBA" id="ARBA00022741"/>
    </source>
</evidence>
<keyword evidence="12 17" id="KW-0456">Lyase</keyword>
<dbReference type="GO" id="GO:0052855">
    <property type="term" value="F:ADP-dependent NAD(P)H-hydrate dehydratase activity"/>
    <property type="evidence" value="ECO:0007669"/>
    <property type="project" value="UniProtKB-UniRule"/>
</dbReference>
<dbReference type="EMBL" id="CADCTF010000150">
    <property type="protein sequence ID" value="CAA9266203.1"/>
    <property type="molecule type" value="Genomic_DNA"/>
</dbReference>
<evidence type="ECO:0000256" key="14">
    <source>
        <dbReference type="ARBA" id="ARBA00025153"/>
    </source>
</evidence>
<keyword evidence="6 17" id="KW-0547">Nucleotide-binding</keyword>
<evidence type="ECO:0000256" key="3">
    <source>
        <dbReference type="ARBA" id="ARBA00006001"/>
    </source>
</evidence>
<evidence type="ECO:0000256" key="10">
    <source>
        <dbReference type="ARBA" id="ARBA00023027"/>
    </source>
</evidence>
<keyword evidence="7 17" id="KW-0067">ATP-binding</keyword>
<comment type="similarity">
    <text evidence="4 18">In the C-terminal section; belongs to the NnrD/CARKD family.</text>
</comment>
<dbReference type="HAMAP" id="MF_01965">
    <property type="entry name" value="NADHX_dehydratase"/>
    <property type="match status" value="1"/>
</dbReference>
<dbReference type="Gene3D" id="3.40.1190.20">
    <property type="match status" value="1"/>
</dbReference>
<keyword evidence="10 17" id="KW-0520">NAD</keyword>
<comment type="subunit">
    <text evidence="17">Homotetramer.</text>
</comment>
<dbReference type="NCBIfam" id="TIGR00196">
    <property type="entry name" value="yjeF_cterm"/>
    <property type="match status" value="1"/>
</dbReference>
<keyword evidence="9 18" id="KW-0630">Potassium</keyword>
<feature type="binding site" evidence="17">
    <location>
        <position position="331"/>
    </location>
    <ligand>
        <name>(6S)-NADPHX</name>
        <dbReference type="ChEBI" id="CHEBI:64076"/>
    </ligand>
</feature>
<dbReference type="GO" id="GO:0052856">
    <property type="term" value="F:NAD(P)HX epimerase activity"/>
    <property type="evidence" value="ECO:0007669"/>
    <property type="project" value="UniProtKB-EC"/>
</dbReference>
<comment type="function">
    <text evidence="14 18">Bifunctional enzyme that catalyzes the epimerization of the S- and R-forms of NAD(P)HX and the dehydration of the S-form of NAD(P)HX at the expense of ADP, which is converted to AMP. This allows the repair of both epimers of NAD(P)HX, a damaged form of NAD(P)H that is a result of enzymatic or heat-dependent hydration.</text>
</comment>
<keyword evidence="13" id="KW-0511">Multifunctional enzyme</keyword>
<name>A0A6J4J3R3_9ACTN</name>